<protein>
    <submittedName>
        <fullName evidence="1">Uncharacterized protein</fullName>
    </submittedName>
</protein>
<gene>
    <name evidence="1" type="ORF">Tco_0773535</name>
</gene>
<keyword evidence="2" id="KW-1185">Reference proteome</keyword>
<reference evidence="1" key="1">
    <citation type="journal article" date="2022" name="Int. J. Mol. Sci.">
        <title>Draft Genome of Tanacetum Coccineum: Genomic Comparison of Closely Related Tanacetum-Family Plants.</title>
        <authorList>
            <person name="Yamashiro T."/>
            <person name="Shiraishi A."/>
            <person name="Nakayama K."/>
            <person name="Satake H."/>
        </authorList>
    </citation>
    <scope>NUCLEOTIDE SEQUENCE</scope>
</reference>
<evidence type="ECO:0000313" key="1">
    <source>
        <dbReference type="EMBL" id="GJS90899.1"/>
    </source>
</evidence>
<evidence type="ECO:0000313" key="2">
    <source>
        <dbReference type="Proteomes" id="UP001151760"/>
    </source>
</evidence>
<name>A0ABQ4ZL55_9ASTR</name>
<reference evidence="1" key="2">
    <citation type="submission" date="2022-01" db="EMBL/GenBank/DDBJ databases">
        <authorList>
            <person name="Yamashiro T."/>
            <person name="Shiraishi A."/>
            <person name="Satake H."/>
            <person name="Nakayama K."/>
        </authorList>
    </citation>
    <scope>NUCLEOTIDE SEQUENCE</scope>
</reference>
<sequence>MRPTPSPNLERGIYTYTTLALLGRMVFDLANADIPKLYDAYELRDENVQLHVFDSEETLEDAEKIRLKLKEFRKDENFQELKINQPII</sequence>
<dbReference type="EMBL" id="BQNB010011464">
    <property type="protein sequence ID" value="GJS90899.1"/>
    <property type="molecule type" value="Genomic_DNA"/>
</dbReference>
<organism evidence="1 2">
    <name type="scientific">Tanacetum coccineum</name>
    <dbReference type="NCBI Taxonomy" id="301880"/>
    <lineage>
        <taxon>Eukaryota</taxon>
        <taxon>Viridiplantae</taxon>
        <taxon>Streptophyta</taxon>
        <taxon>Embryophyta</taxon>
        <taxon>Tracheophyta</taxon>
        <taxon>Spermatophyta</taxon>
        <taxon>Magnoliopsida</taxon>
        <taxon>eudicotyledons</taxon>
        <taxon>Gunneridae</taxon>
        <taxon>Pentapetalae</taxon>
        <taxon>asterids</taxon>
        <taxon>campanulids</taxon>
        <taxon>Asterales</taxon>
        <taxon>Asteraceae</taxon>
        <taxon>Asteroideae</taxon>
        <taxon>Anthemideae</taxon>
        <taxon>Anthemidinae</taxon>
        <taxon>Tanacetum</taxon>
    </lineage>
</organism>
<accession>A0ABQ4ZL55</accession>
<proteinExistence type="predicted"/>
<dbReference type="Proteomes" id="UP001151760">
    <property type="component" value="Unassembled WGS sequence"/>
</dbReference>
<comment type="caution">
    <text evidence="1">The sequence shown here is derived from an EMBL/GenBank/DDBJ whole genome shotgun (WGS) entry which is preliminary data.</text>
</comment>